<feature type="domain" description="Cyclic nucleotide-binding" evidence="1">
    <location>
        <begin position="44"/>
        <end position="150"/>
    </location>
</feature>
<dbReference type="InterPro" id="IPR018490">
    <property type="entry name" value="cNMP-bd_dom_sf"/>
</dbReference>
<name>A0A9X1VY75_9BURK</name>
<dbReference type="InterPro" id="IPR050503">
    <property type="entry name" value="cAMP-dep_PK_reg_su-like"/>
</dbReference>
<dbReference type="Proteomes" id="UP001139447">
    <property type="component" value="Unassembled WGS sequence"/>
</dbReference>
<proteinExistence type="predicted"/>
<keyword evidence="3" id="KW-1185">Reference proteome</keyword>
<organism evidence="2 3">
    <name type="scientific">Variovorax terrae</name>
    <dbReference type="NCBI Taxonomy" id="2923278"/>
    <lineage>
        <taxon>Bacteria</taxon>
        <taxon>Pseudomonadati</taxon>
        <taxon>Pseudomonadota</taxon>
        <taxon>Betaproteobacteria</taxon>
        <taxon>Burkholderiales</taxon>
        <taxon>Comamonadaceae</taxon>
        <taxon>Variovorax</taxon>
    </lineage>
</organism>
<dbReference type="SMART" id="SM00100">
    <property type="entry name" value="cNMP"/>
    <property type="match status" value="1"/>
</dbReference>
<gene>
    <name evidence="2" type="ORF">MMF98_19940</name>
</gene>
<dbReference type="GO" id="GO:0005829">
    <property type="term" value="C:cytosol"/>
    <property type="evidence" value="ECO:0007669"/>
    <property type="project" value="TreeGrafter"/>
</dbReference>
<dbReference type="Gene3D" id="2.60.120.10">
    <property type="entry name" value="Jelly Rolls"/>
    <property type="match status" value="1"/>
</dbReference>
<dbReference type="GO" id="GO:0030552">
    <property type="term" value="F:cAMP binding"/>
    <property type="evidence" value="ECO:0007669"/>
    <property type="project" value="TreeGrafter"/>
</dbReference>
<dbReference type="InterPro" id="IPR014710">
    <property type="entry name" value="RmlC-like_jellyroll"/>
</dbReference>
<evidence type="ECO:0000259" key="1">
    <source>
        <dbReference type="PROSITE" id="PS50042"/>
    </source>
</evidence>
<dbReference type="RefSeq" id="WP_243308954.1">
    <property type="nucleotide sequence ID" value="NZ_JALGBI010000003.1"/>
</dbReference>
<dbReference type="GO" id="GO:0004862">
    <property type="term" value="F:cAMP-dependent protein kinase inhibitor activity"/>
    <property type="evidence" value="ECO:0007669"/>
    <property type="project" value="TreeGrafter"/>
</dbReference>
<protein>
    <submittedName>
        <fullName evidence="2">Cyclic nucleotide-binding domain-containing protein</fullName>
    </submittedName>
</protein>
<dbReference type="PANTHER" id="PTHR11635:SF152">
    <property type="entry name" value="CAMP-DEPENDENT PROTEIN KINASE TYPE I REGULATORY SUBUNIT-RELATED"/>
    <property type="match status" value="1"/>
</dbReference>
<accession>A0A9X1VY75</accession>
<evidence type="ECO:0000313" key="2">
    <source>
        <dbReference type="EMBL" id="MCJ0765490.1"/>
    </source>
</evidence>
<dbReference type="GO" id="GO:0005952">
    <property type="term" value="C:cAMP-dependent protein kinase complex"/>
    <property type="evidence" value="ECO:0007669"/>
    <property type="project" value="InterPro"/>
</dbReference>
<dbReference type="InterPro" id="IPR000595">
    <property type="entry name" value="cNMP-bd_dom"/>
</dbReference>
<dbReference type="SUPFAM" id="SSF51206">
    <property type="entry name" value="cAMP-binding domain-like"/>
    <property type="match status" value="1"/>
</dbReference>
<reference evidence="2" key="1">
    <citation type="submission" date="2022-03" db="EMBL/GenBank/DDBJ databases">
        <authorList>
            <person name="Woo C.Y."/>
        </authorList>
    </citation>
    <scope>NUCLEOTIDE SEQUENCE</scope>
    <source>
        <strain evidence="2">CYS-02</strain>
    </source>
</reference>
<comment type="caution">
    <text evidence="2">The sequence shown here is derived from an EMBL/GenBank/DDBJ whole genome shotgun (WGS) entry which is preliminary data.</text>
</comment>
<dbReference type="PANTHER" id="PTHR11635">
    <property type="entry name" value="CAMP-DEPENDENT PROTEIN KINASE REGULATORY CHAIN"/>
    <property type="match status" value="1"/>
</dbReference>
<evidence type="ECO:0000313" key="3">
    <source>
        <dbReference type="Proteomes" id="UP001139447"/>
    </source>
</evidence>
<dbReference type="GO" id="GO:0034236">
    <property type="term" value="F:protein kinase A catalytic subunit binding"/>
    <property type="evidence" value="ECO:0007669"/>
    <property type="project" value="TreeGrafter"/>
</dbReference>
<dbReference type="PROSITE" id="PS50042">
    <property type="entry name" value="CNMP_BINDING_3"/>
    <property type="match status" value="1"/>
</dbReference>
<dbReference type="CDD" id="cd00038">
    <property type="entry name" value="CAP_ED"/>
    <property type="match status" value="1"/>
</dbReference>
<dbReference type="AlphaFoldDB" id="A0A9X1VY75"/>
<sequence>MFQKLFGRRTADASESRLPQERLRAIEGSSSADLAADMLTAPSALMQLTHEEARAVVSYMQPRKIAVGTTFIKEGDTRETDFMLLVLDGEVTIESIVVSRTEPITVTVLGPGSLIGEMGLLDGEPRSASCTAMTHLRCAILTRDALAELLNDDPRTAAKLMMAISLRIAERMRESAEKLKLYAQLTQAMQEEINQLMPL</sequence>
<dbReference type="Pfam" id="PF00027">
    <property type="entry name" value="cNMP_binding"/>
    <property type="match status" value="1"/>
</dbReference>
<dbReference type="EMBL" id="JALGBI010000003">
    <property type="protein sequence ID" value="MCJ0765490.1"/>
    <property type="molecule type" value="Genomic_DNA"/>
</dbReference>